<dbReference type="PANTHER" id="PTHR43060:SF15">
    <property type="entry name" value="3-HYDROXYISOBUTYRATE DEHYDROGENASE-LIKE 1, MITOCHONDRIAL-RELATED"/>
    <property type="match status" value="1"/>
</dbReference>
<evidence type="ECO:0000256" key="1">
    <source>
        <dbReference type="ARBA" id="ARBA00009080"/>
    </source>
</evidence>
<dbReference type="GO" id="GO:0051287">
    <property type="term" value="F:NAD binding"/>
    <property type="evidence" value="ECO:0007669"/>
    <property type="project" value="InterPro"/>
</dbReference>
<evidence type="ECO:0000259" key="5">
    <source>
        <dbReference type="Pfam" id="PF03446"/>
    </source>
</evidence>
<keyword evidence="8" id="KW-1185">Reference proteome</keyword>
<dbReference type="GO" id="GO:0016491">
    <property type="term" value="F:oxidoreductase activity"/>
    <property type="evidence" value="ECO:0007669"/>
    <property type="project" value="UniProtKB-KW"/>
</dbReference>
<feature type="domain" description="6-phosphogluconate dehydrogenase NADP-binding" evidence="5">
    <location>
        <begin position="6"/>
        <end position="158"/>
    </location>
</feature>
<dbReference type="InterPro" id="IPR029154">
    <property type="entry name" value="HIBADH-like_NADP-bd"/>
</dbReference>
<name>A0A6A9URM1_9ACTN</name>
<evidence type="ECO:0000256" key="3">
    <source>
        <dbReference type="ARBA" id="ARBA00023027"/>
    </source>
</evidence>
<dbReference type="Proteomes" id="UP000435304">
    <property type="component" value="Unassembled WGS sequence"/>
</dbReference>
<dbReference type="PANTHER" id="PTHR43060">
    <property type="entry name" value="3-HYDROXYISOBUTYRATE DEHYDROGENASE-LIKE 1, MITOCHONDRIAL-RELATED"/>
    <property type="match status" value="1"/>
</dbReference>
<evidence type="ECO:0000259" key="6">
    <source>
        <dbReference type="Pfam" id="PF14833"/>
    </source>
</evidence>
<dbReference type="InterPro" id="IPR013328">
    <property type="entry name" value="6PGD_dom2"/>
</dbReference>
<proteinExistence type="inferred from homology"/>
<reference evidence="7 8" key="1">
    <citation type="submission" date="2019-12" db="EMBL/GenBank/DDBJ databases">
        <title>Auraticoccus cholistani sp. nov., an actinomycete isolated from soil of Cholistan desert.</title>
        <authorList>
            <person name="Cheema M.T."/>
        </authorList>
    </citation>
    <scope>NUCLEOTIDE SEQUENCE [LARGE SCALE GENOMIC DNA]</scope>
    <source>
        <strain evidence="7 8">F435</strain>
    </source>
</reference>
<dbReference type="SUPFAM" id="SSF51735">
    <property type="entry name" value="NAD(P)-binding Rossmann-fold domains"/>
    <property type="match status" value="1"/>
</dbReference>
<keyword evidence="2" id="KW-0560">Oxidoreductase</keyword>
<evidence type="ECO:0000256" key="2">
    <source>
        <dbReference type="ARBA" id="ARBA00023002"/>
    </source>
</evidence>
<dbReference type="InterPro" id="IPR006115">
    <property type="entry name" value="6PGDH_NADP-bd"/>
</dbReference>
<feature type="active site" evidence="4">
    <location>
        <position position="170"/>
    </location>
</feature>
<dbReference type="EMBL" id="WPCU01000004">
    <property type="protein sequence ID" value="MVA75198.1"/>
    <property type="molecule type" value="Genomic_DNA"/>
</dbReference>
<evidence type="ECO:0000256" key="4">
    <source>
        <dbReference type="PIRSR" id="PIRSR000103-1"/>
    </source>
</evidence>
<dbReference type="InterPro" id="IPR008927">
    <property type="entry name" value="6-PGluconate_DH-like_C_sf"/>
</dbReference>
<comment type="similarity">
    <text evidence="1">Belongs to the HIBADH-related family.</text>
</comment>
<dbReference type="Pfam" id="PF03446">
    <property type="entry name" value="NAD_binding_2"/>
    <property type="match status" value="1"/>
</dbReference>
<dbReference type="SUPFAM" id="SSF48179">
    <property type="entry name" value="6-phosphogluconate dehydrogenase C-terminal domain-like"/>
    <property type="match status" value="1"/>
</dbReference>
<comment type="caution">
    <text evidence="7">The sequence shown here is derived from an EMBL/GenBank/DDBJ whole genome shotgun (WGS) entry which is preliminary data.</text>
</comment>
<keyword evidence="3" id="KW-0520">NAD</keyword>
<protein>
    <submittedName>
        <fullName evidence="7">NAD-binding protein</fullName>
    </submittedName>
</protein>
<dbReference type="GO" id="GO:0050661">
    <property type="term" value="F:NADP binding"/>
    <property type="evidence" value="ECO:0007669"/>
    <property type="project" value="InterPro"/>
</dbReference>
<dbReference type="Pfam" id="PF14833">
    <property type="entry name" value="NAD_binding_11"/>
    <property type="match status" value="1"/>
</dbReference>
<dbReference type="AlphaFoldDB" id="A0A6A9URM1"/>
<gene>
    <name evidence="7" type="ORF">GC722_04010</name>
</gene>
<dbReference type="PIRSF" id="PIRSF000103">
    <property type="entry name" value="HIBADH"/>
    <property type="match status" value="1"/>
</dbReference>
<sequence length="291" mass="29947">MTSTRAVVGLGNLGLAVATRLARTGEAPLVHDVDADAVARAEQAGCQPADPEQLAEAGTLWLLVPDDDAVREVLTGDEGLLDRLSPGTLVVLCSTVSPGTAAELAGSCREAGVQLVEAPVSGGADAALEGELLVLLGGDDEALDRAEEACAPVASRTVRTGPAGTASVVKLCNQHVLFAGLTALHEAVALAGRAGVDEAVLVDALAGGTARSWAVETWGFYDRLERDYAARGVPQRGRPWDKDLRHVLEVAHQHEVDLPTAQVALDTLGGWISRHAGGAEADPSPTGGDSR</sequence>
<evidence type="ECO:0000313" key="8">
    <source>
        <dbReference type="Proteomes" id="UP000435304"/>
    </source>
</evidence>
<accession>A0A6A9URM1</accession>
<dbReference type="Gene3D" id="3.40.50.720">
    <property type="entry name" value="NAD(P)-binding Rossmann-like Domain"/>
    <property type="match status" value="1"/>
</dbReference>
<dbReference type="RefSeq" id="WP_156608171.1">
    <property type="nucleotide sequence ID" value="NZ_WPCU01000004.1"/>
</dbReference>
<dbReference type="Gene3D" id="1.10.1040.10">
    <property type="entry name" value="N-(1-d-carboxylethyl)-l-norvaline Dehydrogenase, domain 2"/>
    <property type="match status" value="1"/>
</dbReference>
<feature type="domain" description="3-hydroxyisobutyrate dehydrogenase-like NAD-binding" evidence="6">
    <location>
        <begin position="164"/>
        <end position="269"/>
    </location>
</feature>
<dbReference type="InterPro" id="IPR015815">
    <property type="entry name" value="HIBADH-related"/>
</dbReference>
<dbReference type="InterPro" id="IPR036291">
    <property type="entry name" value="NAD(P)-bd_dom_sf"/>
</dbReference>
<organism evidence="7 8">
    <name type="scientific">Auraticoccus cholistanensis</name>
    <dbReference type="NCBI Taxonomy" id="2656650"/>
    <lineage>
        <taxon>Bacteria</taxon>
        <taxon>Bacillati</taxon>
        <taxon>Actinomycetota</taxon>
        <taxon>Actinomycetes</taxon>
        <taxon>Propionibacteriales</taxon>
        <taxon>Propionibacteriaceae</taxon>
        <taxon>Auraticoccus</taxon>
    </lineage>
</organism>
<evidence type="ECO:0000313" key="7">
    <source>
        <dbReference type="EMBL" id="MVA75198.1"/>
    </source>
</evidence>